<proteinExistence type="predicted"/>
<comment type="caution">
    <text evidence="1">The sequence shown here is derived from an EMBL/GenBank/DDBJ whole genome shotgun (WGS) entry which is preliminary data.</text>
</comment>
<protein>
    <recommendedName>
        <fullName evidence="3">DUF4303 domain-containing protein</fullName>
    </recommendedName>
</protein>
<dbReference type="Proteomes" id="UP000817854">
    <property type="component" value="Unassembled WGS sequence"/>
</dbReference>
<organism evidence="1 2">
    <name type="scientific">Flavobacterium jejuense</name>
    <dbReference type="NCBI Taxonomy" id="1544455"/>
    <lineage>
        <taxon>Bacteria</taxon>
        <taxon>Pseudomonadati</taxon>
        <taxon>Bacteroidota</taxon>
        <taxon>Flavobacteriia</taxon>
        <taxon>Flavobacteriales</taxon>
        <taxon>Flavobacteriaceae</taxon>
        <taxon>Flavobacterium</taxon>
    </lineage>
</organism>
<gene>
    <name evidence="1" type="ORF">FIA58_013185</name>
</gene>
<dbReference type="EMBL" id="VEVQ02000008">
    <property type="protein sequence ID" value="NHN26633.1"/>
    <property type="molecule type" value="Genomic_DNA"/>
</dbReference>
<evidence type="ECO:0000313" key="1">
    <source>
        <dbReference type="EMBL" id="NHN26633.1"/>
    </source>
</evidence>
<name>A0ABX0ISE9_9FLAO</name>
<evidence type="ECO:0008006" key="3">
    <source>
        <dbReference type="Google" id="ProtNLM"/>
    </source>
</evidence>
<accession>A0ABX0ISE9</accession>
<sequence length="207" mass="25090">MNKYNIKKVFENAVEQINEFAKHHKEEHFYAFAIDSGMLCLSSEEGFHKIIEKYSRNWKESNEKEKLREHLLDDEIEIIEDEYEFYKKSAIGKNQLDSNKITNLEEYIEYWLKIENKVREKNLRKGNPYVDEERIEAIKYNTGDWPYQGFGNLNFESDETKEETLNYQSYRECIDKLLELFDKNKDVVFPQLKRTPDFKIIKTRHDY</sequence>
<evidence type="ECO:0000313" key="2">
    <source>
        <dbReference type="Proteomes" id="UP000817854"/>
    </source>
</evidence>
<dbReference type="RefSeq" id="WP_140962950.1">
    <property type="nucleotide sequence ID" value="NZ_VEVQ02000008.1"/>
</dbReference>
<reference evidence="1" key="1">
    <citation type="submission" date="2019-05" db="EMBL/GenBank/DDBJ databases">
        <authorList>
            <person name="Lianzixin W."/>
        </authorList>
    </citation>
    <scope>NUCLEOTIDE SEQUENCE</scope>
    <source>
        <strain evidence="1">EC11</strain>
    </source>
</reference>
<keyword evidence="2" id="KW-1185">Reference proteome</keyword>
<reference evidence="1" key="2">
    <citation type="submission" date="2020-02" db="EMBL/GenBank/DDBJ databases">
        <title>Flavobacterium profundi sp. nov., isolated from a deep-sea seamount.</title>
        <authorList>
            <person name="Zhang D.-C."/>
        </authorList>
    </citation>
    <scope>NUCLEOTIDE SEQUENCE</scope>
    <source>
        <strain evidence="1">EC11</strain>
    </source>
</reference>